<evidence type="ECO:0008006" key="4">
    <source>
        <dbReference type="Google" id="ProtNLM"/>
    </source>
</evidence>
<keyword evidence="1" id="KW-0812">Transmembrane</keyword>
<dbReference type="AlphaFoldDB" id="A0A066RQ03"/>
<dbReference type="STRING" id="1654360.EA58_20875"/>
<reference evidence="2 3" key="1">
    <citation type="submission" date="2014-04" db="EMBL/GenBank/DDBJ databases">
        <title>Draft genome sequence of Photobacterium halotolerans S2753: a solonamide, ngercheumicin and holomycin producer.</title>
        <authorList>
            <person name="Machado H.R."/>
            <person name="Gram L."/>
        </authorList>
    </citation>
    <scope>NUCLEOTIDE SEQUENCE [LARGE SCALE GENOMIC DNA]</scope>
    <source>
        <strain evidence="2 3">S2753</strain>
    </source>
</reference>
<evidence type="ECO:0000313" key="3">
    <source>
        <dbReference type="Proteomes" id="UP000027192"/>
    </source>
</evidence>
<feature type="transmembrane region" description="Helical" evidence="1">
    <location>
        <begin position="64"/>
        <end position="82"/>
    </location>
</feature>
<sequence>MKRVFYISDDLDELELVEHELELSGFSAPQIHVLSNKDAEVSSHKHLHPVQSVMRNDVVHSTEIGAVIGVIAAAGILIAAYASGVTDAVGWAPFILLAIAILGFITWEGGLFGFQELHYQFRRFKNVLKSGQHVLMVDVEPEQELQLASITLAHDKLKPAGTGKSPPHWLVVMQEKWQRMMKTLP</sequence>
<evidence type="ECO:0000313" key="2">
    <source>
        <dbReference type="EMBL" id="KDM89742.1"/>
    </source>
</evidence>
<keyword evidence="1" id="KW-0472">Membrane</keyword>
<evidence type="ECO:0000256" key="1">
    <source>
        <dbReference type="SAM" id="Phobius"/>
    </source>
</evidence>
<keyword evidence="3" id="KW-1185">Reference proteome</keyword>
<proteinExistence type="predicted"/>
<comment type="caution">
    <text evidence="2">The sequence shown here is derived from an EMBL/GenBank/DDBJ whole genome shotgun (WGS) entry which is preliminary data.</text>
</comment>
<keyword evidence="1" id="KW-1133">Transmembrane helix</keyword>
<gene>
    <name evidence="2" type="ORF">EA58_20875</name>
</gene>
<organism evidence="2 3">
    <name type="scientific">Photobacterium galatheae</name>
    <dbReference type="NCBI Taxonomy" id="1654360"/>
    <lineage>
        <taxon>Bacteria</taxon>
        <taxon>Pseudomonadati</taxon>
        <taxon>Pseudomonadota</taxon>
        <taxon>Gammaproteobacteria</taxon>
        <taxon>Vibrionales</taxon>
        <taxon>Vibrionaceae</taxon>
        <taxon>Photobacterium</taxon>
    </lineage>
</organism>
<dbReference type="EMBL" id="JMIB01000044">
    <property type="protein sequence ID" value="KDM89742.1"/>
    <property type="molecule type" value="Genomic_DNA"/>
</dbReference>
<accession>A0A066RQ03</accession>
<dbReference type="OrthoDB" id="5905880at2"/>
<feature type="transmembrane region" description="Helical" evidence="1">
    <location>
        <begin position="88"/>
        <end position="114"/>
    </location>
</feature>
<dbReference type="Proteomes" id="UP000027192">
    <property type="component" value="Unassembled WGS sequence"/>
</dbReference>
<name>A0A066RQ03_9GAMM</name>
<dbReference type="RefSeq" id="WP_036757159.1">
    <property type="nucleotide sequence ID" value="NZ_JAGSGC010000011.1"/>
</dbReference>
<protein>
    <recommendedName>
        <fullName evidence="4">NAD/FAD-utilizing enzyme</fullName>
    </recommendedName>
</protein>